<dbReference type="PANTHER" id="PTHR22760:SF4">
    <property type="entry name" value="GPI MANNOSYLTRANSFERASE 3"/>
    <property type="match status" value="1"/>
</dbReference>
<feature type="transmembrane region" description="Helical" evidence="8">
    <location>
        <begin position="245"/>
        <end position="262"/>
    </location>
</feature>
<feature type="transmembrane region" description="Helical" evidence="8">
    <location>
        <begin position="222"/>
        <end position="239"/>
    </location>
</feature>
<name>A0A2G8KVR6_STIJA</name>
<dbReference type="Proteomes" id="UP000230750">
    <property type="component" value="Unassembled WGS sequence"/>
</dbReference>
<dbReference type="InterPro" id="IPR005599">
    <property type="entry name" value="GPI_mannosylTrfase"/>
</dbReference>
<dbReference type="AlphaFoldDB" id="A0A2G8KVR6"/>
<evidence type="ECO:0000313" key="10">
    <source>
        <dbReference type="Proteomes" id="UP000230750"/>
    </source>
</evidence>
<dbReference type="GO" id="GO:0005789">
    <property type="term" value="C:endoplasmic reticulum membrane"/>
    <property type="evidence" value="ECO:0007669"/>
    <property type="project" value="UniProtKB-SubCell"/>
</dbReference>
<evidence type="ECO:0000256" key="6">
    <source>
        <dbReference type="ARBA" id="ARBA00022989"/>
    </source>
</evidence>
<keyword evidence="3 9" id="KW-0808">Transferase</keyword>
<dbReference type="GO" id="GO:0006506">
    <property type="term" value="P:GPI anchor biosynthetic process"/>
    <property type="evidence" value="ECO:0007669"/>
    <property type="project" value="TreeGrafter"/>
</dbReference>
<feature type="transmembrane region" description="Helical" evidence="8">
    <location>
        <begin position="106"/>
        <end position="129"/>
    </location>
</feature>
<dbReference type="Pfam" id="PF03901">
    <property type="entry name" value="Glyco_transf_22"/>
    <property type="match status" value="1"/>
</dbReference>
<dbReference type="STRING" id="307972.A0A2G8KVR6"/>
<feature type="transmembrane region" description="Helical" evidence="8">
    <location>
        <begin position="141"/>
        <end position="164"/>
    </location>
</feature>
<comment type="similarity">
    <text evidence="8">Belongs to the glycosyltransferase 22 family.</text>
</comment>
<sequence length="433" mass="50235">MFTVLYKLLDVFGIDHPYLLIILPRLLQGIFSAGQDVALFLLSWKLFDHQSAYWTLFCHLTSWFTFYTATRTLTNTMESICTTFGLLFYPWPSSLSREPGNARLCVLFSAVSVVMRPTAAIIWFPLYLWHLMRTNVKSKMIFTIYAPIGLAVLLVSMVIDYTFYGKLVFVQYNFLEFNVLHDMGEFYGSHPWHWYITQGLPAILGPHLPLVVLGGRGDARRLLPLVLLVLWVVLSYSFLSHKEFRFILPVLPICMLFCGSFLSKCKQTTKHLLVTYLIVLNLPLALYTGLWHQRGTIDVMRFLQTELSSKSAPEDSYCLFLMPCHSTPFYSHLHINAKLRFLMCEPNLEEIPGYIDESSVFYQNPEEWLMINDVKRDYSDYVIMFDVLTEKVQSFLKSGRYIKIAEFFHTHFPDGRVGGHVVVFHQTDQSDIR</sequence>
<keyword evidence="4 8" id="KW-0812">Transmembrane</keyword>
<evidence type="ECO:0000256" key="3">
    <source>
        <dbReference type="ARBA" id="ARBA00022679"/>
    </source>
</evidence>
<protein>
    <recommendedName>
        <fullName evidence="8">Mannosyltransferase</fullName>
        <ecNumber evidence="8">2.4.1.-</ecNumber>
    </recommendedName>
</protein>
<evidence type="ECO:0000256" key="1">
    <source>
        <dbReference type="ARBA" id="ARBA00004477"/>
    </source>
</evidence>
<keyword evidence="2 8" id="KW-0328">Glycosyltransferase</keyword>
<evidence type="ECO:0000256" key="5">
    <source>
        <dbReference type="ARBA" id="ARBA00022824"/>
    </source>
</evidence>
<organism evidence="9 10">
    <name type="scientific">Stichopus japonicus</name>
    <name type="common">Sea cucumber</name>
    <dbReference type="NCBI Taxonomy" id="307972"/>
    <lineage>
        <taxon>Eukaryota</taxon>
        <taxon>Metazoa</taxon>
        <taxon>Echinodermata</taxon>
        <taxon>Eleutherozoa</taxon>
        <taxon>Echinozoa</taxon>
        <taxon>Holothuroidea</taxon>
        <taxon>Aspidochirotacea</taxon>
        <taxon>Aspidochirotida</taxon>
        <taxon>Stichopodidae</taxon>
        <taxon>Apostichopus</taxon>
    </lineage>
</organism>
<keyword evidence="5 8" id="KW-0256">Endoplasmic reticulum</keyword>
<evidence type="ECO:0000256" key="8">
    <source>
        <dbReference type="RuleBase" id="RU363075"/>
    </source>
</evidence>
<comment type="caution">
    <text evidence="9">The sequence shown here is derived from an EMBL/GenBank/DDBJ whole genome shotgun (WGS) entry which is preliminary data.</text>
</comment>
<accession>A0A2G8KVR6</accession>
<evidence type="ECO:0000256" key="7">
    <source>
        <dbReference type="ARBA" id="ARBA00023136"/>
    </source>
</evidence>
<keyword evidence="7 8" id="KW-0472">Membrane</keyword>
<dbReference type="EMBL" id="MRZV01000343">
    <property type="protein sequence ID" value="PIK52104.1"/>
    <property type="molecule type" value="Genomic_DNA"/>
</dbReference>
<evidence type="ECO:0000256" key="2">
    <source>
        <dbReference type="ARBA" id="ARBA00022676"/>
    </source>
</evidence>
<dbReference type="GO" id="GO:0000026">
    <property type="term" value="F:alpha-1,2-mannosyltransferase activity"/>
    <property type="evidence" value="ECO:0007669"/>
    <property type="project" value="TreeGrafter"/>
</dbReference>
<keyword evidence="6 8" id="KW-1133">Transmembrane helix</keyword>
<dbReference type="EC" id="2.4.1.-" evidence="8"/>
<feature type="transmembrane region" description="Helical" evidence="8">
    <location>
        <begin position="274"/>
        <end position="292"/>
    </location>
</feature>
<dbReference type="OrthoDB" id="416834at2759"/>
<reference evidence="9 10" key="1">
    <citation type="journal article" date="2017" name="PLoS Biol.">
        <title>The sea cucumber genome provides insights into morphological evolution and visceral regeneration.</title>
        <authorList>
            <person name="Zhang X."/>
            <person name="Sun L."/>
            <person name="Yuan J."/>
            <person name="Sun Y."/>
            <person name="Gao Y."/>
            <person name="Zhang L."/>
            <person name="Li S."/>
            <person name="Dai H."/>
            <person name="Hamel J.F."/>
            <person name="Liu C."/>
            <person name="Yu Y."/>
            <person name="Liu S."/>
            <person name="Lin W."/>
            <person name="Guo K."/>
            <person name="Jin S."/>
            <person name="Xu P."/>
            <person name="Storey K.B."/>
            <person name="Huan P."/>
            <person name="Zhang T."/>
            <person name="Zhou Y."/>
            <person name="Zhang J."/>
            <person name="Lin C."/>
            <person name="Li X."/>
            <person name="Xing L."/>
            <person name="Huo D."/>
            <person name="Sun M."/>
            <person name="Wang L."/>
            <person name="Mercier A."/>
            <person name="Li F."/>
            <person name="Yang H."/>
            <person name="Xiang J."/>
        </authorList>
    </citation>
    <scope>NUCLEOTIDE SEQUENCE [LARGE SCALE GENOMIC DNA]</scope>
    <source>
        <strain evidence="9">Shaxun</strain>
        <tissue evidence="9">Muscle</tissue>
    </source>
</reference>
<comment type="subcellular location">
    <subcellularLocation>
        <location evidence="1 8">Endoplasmic reticulum membrane</location>
        <topology evidence="1 8">Multi-pass membrane protein</topology>
    </subcellularLocation>
</comment>
<dbReference type="PANTHER" id="PTHR22760">
    <property type="entry name" value="GLYCOSYLTRANSFERASE"/>
    <property type="match status" value="1"/>
</dbReference>
<keyword evidence="10" id="KW-1185">Reference proteome</keyword>
<proteinExistence type="inferred from homology"/>
<gene>
    <name evidence="9" type="ORF">BSL78_11006</name>
</gene>
<feature type="transmembrane region" description="Helical" evidence="8">
    <location>
        <begin position="192"/>
        <end position="215"/>
    </location>
</feature>
<evidence type="ECO:0000256" key="4">
    <source>
        <dbReference type="ARBA" id="ARBA00022692"/>
    </source>
</evidence>
<evidence type="ECO:0000313" key="9">
    <source>
        <dbReference type="EMBL" id="PIK52104.1"/>
    </source>
</evidence>